<evidence type="ECO:0000313" key="1">
    <source>
        <dbReference type="EMBL" id="RCN33576.1"/>
    </source>
</evidence>
<dbReference type="AlphaFoldDB" id="A0A368FN10"/>
<protein>
    <submittedName>
        <fullName evidence="1">Uncharacterized protein</fullName>
    </submittedName>
</protein>
<reference evidence="1 2" key="1">
    <citation type="submission" date="2014-10" db="EMBL/GenBank/DDBJ databases">
        <title>Draft genome of the hookworm Ancylostoma caninum.</title>
        <authorList>
            <person name="Mitreva M."/>
        </authorList>
    </citation>
    <scope>NUCLEOTIDE SEQUENCE [LARGE SCALE GENOMIC DNA]</scope>
    <source>
        <strain evidence="1 2">Baltimore</strain>
    </source>
</reference>
<dbReference type="Proteomes" id="UP000252519">
    <property type="component" value="Unassembled WGS sequence"/>
</dbReference>
<dbReference type="EMBL" id="JOJR01000897">
    <property type="protein sequence ID" value="RCN33576.1"/>
    <property type="molecule type" value="Genomic_DNA"/>
</dbReference>
<organism evidence="1 2">
    <name type="scientific">Ancylostoma caninum</name>
    <name type="common">Dog hookworm</name>
    <dbReference type="NCBI Taxonomy" id="29170"/>
    <lineage>
        <taxon>Eukaryota</taxon>
        <taxon>Metazoa</taxon>
        <taxon>Ecdysozoa</taxon>
        <taxon>Nematoda</taxon>
        <taxon>Chromadorea</taxon>
        <taxon>Rhabditida</taxon>
        <taxon>Rhabditina</taxon>
        <taxon>Rhabditomorpha</taxon>
        <taxon>Strongyloidea</taxon>
        <taxon>Ancylostomatidae</taxon>
        <taxon>Ancylostomatinae</taxon>
        <taxon>Ancylostoma</taxon>
    </lineage>
</organism>
<name>A0A368FN10_ANCCA</name>
<sequence>MQTATVIRSSRGWSPSELRHYVKSYEMHEIYSSSED</sequence>
<proteinExistence type="predicted"/>
<keyword evidence="2" id="KW-1185">Reference proteome</keyword>
<evidence type="ECO:0000313" key="2">
    <source>
        <dbReference type="Proteomes" id="UP000252519"/>
    </source>
</evidence>
<comment type="caution">
    <text evidence="1">The sequence shown here is derived from an EMBL/GenBank/DDBJ whole genome shotgun (WGS) entry which is preliminary data.</text>
</comment>
<accession>A0A368FN10</accession>
<gene>
    <name evidence="1" type="ORF">ANCCAN_20598</name>
</gene>